<evidence type="ECO:0000256" key="1">
    <source>
        <dbReference type="ARBA" id="ARBA00022475"/>
    </source>
</evidence>
<dbReference type="HOGENOM" id="CLU_102866_1_0_9"/>
<evidence type="ECO:0000256" key="5">
    <source>
        <dbReference type="ARBA" id="ARBA00023239"/>
    </source>
</evidence>
<dbReference type="Gene3D" id="3.30.1490.480">
    <property type="entry name" value="Endolytic murein transglycosylase"/>
    <property type="match status" value="1"/>
</dbReference>
<dbReference type="PANTHER" id="PTHR30518">
    <property type="entry name" value="ENDOLYTIC MUREIN TRANSGLYCOSYLASE"/>
    <property type="match status" value="1"/>
</dbReference>
<dbReference type="PANTHER" id="PTHR30518:SF2">
    <property type="entry name" value="ENDOLYTIC MUREIN TRANSGLYCOSYLASE"/>
    <property type="match status" value="1"/>
</dbReference>
<evidence type="ECO:0000256" key="2">
    <source>
        <dbReference type="ARBA" id="ARBA00022692"/>
    </source>
</evidence>
<evidence type="ECO:0000256" key="8">
    <source>
        <dbReference type="SAM" id="Phobius"/>
    </source>
</evidence>
<evidence type="ECO:0000256" key="3">
    <source>
        <dbReference type="ARBA" id="ARBA00022989"/>
    </source>
</evidence>
<dbReference type="KEGG" id="bpb:bpr_I2613"/>
<gene>
    <name evidence="9" type="ordered locus">bpr_I2613</name>
</gene>
<proteinExistence type="predicted"/>
<dbReference type="EMBL" id="CP001810">
    <property type="protein sequence ID" value="ADL35346.1"/>
    <property type="molecule type" value="Genomic_DNA"/>
</dbReference>
<name>E0RY88_BUTPB</name>
<evidence type="ECO:0000313" key="10">
    <source>
        <dbReference type="Proteomes" id="UP000001299"/>
    </source>
</evidence>
<evidence type="ECO:0000256" key="7">
    <source>
        <dbReference type="SAM" id="MobiDB-lite"/>
    </source>
</evidence>
<feature type="transmembrane region" description="Helical" evidence="8">
    <location>
        <begin position="12"/>
        <end position="33"/>
    </location>
</feature>
<sequence length="163" mass="17391">MGRERPMSVRKFVLGLLDAAVKIAFVIVVILLISRYSSLAYNYGYHIFNQVPVSSGTGRTVTVTISEGDSASTIADKLASVGLITDKNLFKLQEKLSDYHGMEAPGTYELSTAMTPEEMLQIMAAGSVKTTESGAQAGEDGSDSETDSSEDAEPEVQEETNGG</sequence>
<evidence type="ECO:0000256" key="6">
    <source>
        <dbReference type="ARBA" id="ARBA00023316"/>
    </source>
</evidence>
<evidence type="ECO:0000313" key="9">
    <source>
        <dbReference type="EMBL" id="ADL35346.1"/>
    </source>
</evidence>
<dbReference type="STRING" id="515622.bpr_I2613"/>
<feature type="compositionally biased region" description="Acidic residues" evidence="7">
    <location>
        <begin position="140"/>
        <end position="163"/>
    </location>
</feature>
<dbReference type="InterPro" id="IPR003770">
    <property type="entry name" value="MLTG-like"/>
</dbReference>
<dbReference type="GO" id="GO:0071555">
    <property type="term" value="P:cell wall organization"/>
    <property type="evidence" value="ECO:0007669"/>
    <property type="project" value="UniProtKB-KW"/>
</dbReference>
<organism evidence="9 10">
    <name type="scientific">Butyrivibrio proteoclasticus (strain ATCC 51982 / DSM 14932 / B316)</name>
    <name type="common">Clostridium proteoclasticum</name>
    <dbReference type="NCBI Taxonomy" id="515622"/>
    <lineage>
        <taxon>Bacteria</taxon>
        <taxon>Bacillati</taxon>
        <taxon>Bacillota</taxon>
        <taxon>Clostridia</taxon>
        <taxon>Lachnospirales</taxon>
        <taxon>Lachnospiraceae</taxon>
        <taxon>Butyrivibrio</taxon>
    </lineage>
</organism>
<evidence type="ECO:0000256" key="4">
    <source>
        <dbReference type="ARBA" id="ARBA00023136"/>
    </source>
</evidence>
<keyword evidence="1" id="KW-1003">Cell membrane</keyword>
<dbReference type="AlphaFoldDB" id="E0RY88"/>
<keyword evidence="3 8" id="KW-1133">Transmembrane helix</keyword>
<keyword evidence="10" id="KW-1185">Reference proteome</keyword>
<dbReference type="Proteomes" id="UP000001299">
    <property type="component" value="Chromosome 1"/>
</dbReference>
<keyword evidence="6" id="KW-0961">Cell wall biogenesis/degradation</keyword>
<keyword evidence="5" id="KW-0456">Lyase</keyword>
<keyword evidence="2 8" id="KW-0812">Transmembrane</keyword>
<protein>
    <submittedName>
        <fullName evidence="9">Uncharacterized protein</fullName>
    </submittedName>
</protein>
<dbReference type="eggNOG" id="COG1559">
    <property type="taxonomic scope" value="Bacteria"/>
</dbReference>
<reference evidence="9 10" key="1">
    <citation type="journal article" date="2010" name="PLoS ONE">
        <title>The glycobiome of the rumen bacterium Butyrivibrio proteoclasticus B316(T) highlights adaptation to a polysaccharide-rich environment.</title>
        <authorList>
            <person name="Kelly W.J."/>
            <person name="Leahy S.C."/>
            <person name="Altermann E."/>
            <person name="Yeoman C.J."/>
            <person name="Dunne J.C."/>
            <person name="Kong Z."/>
            <person name="Pacheco D.M."/>
            <person name="Li D."/>
            <person name="Noel S.J."/>
            <person name="Moon C.D."/>
            <person name="Cookson A.L."/>
            <person name="Attwood G.T."/>
        </authorList>
    </citation>
    <scope>NUCLEOTIDE SEQUENCE [LARGE SCALE GENOMIC DNA]</scope>
    <source>
        <strain evidence="10">ATCC 51982 / DSM 14932 / B316</strain>
    </source>
</reference>
<dbReference type="GO" id="GO:0016829">
    <property type="term" value="F:lyase activity"/>
    <property type="evidence" value="ECO:0007669"/>
    <property type="project" value="UniProtKB-KW"/>
</dbReference>
<keyword evidence="4 8" id="KW-0472">Membrane</keyword>
<dbReference type="Pfam" id="PF02618">
    <property type="entry name" value="YceG"/>
    <property type="match status" value="1"/>
</dbReference>
<feature type="region of interest" description="Disordered" evidence="7">
    <location>
        <begin position="124"/>
        <end position="163"/>
    </location>
</feature>
<accession>E0RY88</accession>